<protein>
    <submittedName>
        <fullName evidence="4">Phage integrase N-terminal SAM-like domain-containing protein</fullName>
    </submittedName>
</protein>
<sequence>MVKIPFKAGFDAYLKTRHISNRAKIEYNNSLNDFFAFVIEHNSEYKISEDIKDIHELDVREFKNFMLTNLELSPSTINKVVSNLNVYFKYIFGIKKSIEIPTLYVNSITVPKQSDFPVEIFLELPKYLNKEISVYTRLLILIISKGFTYKEALAPDFYKKFNQLGFIQFEKKFLNIYQAFIEPYKSYWKNDNLFLSRNKAANSPLLSIPALHRDLKTDGEALKLDLAPKKLYTTFILIALSTKHISKDQQRALNTLDTASILYYRRLKRETNFTLHKEQD</sequence>
<keyword evidence="1 2" id="KW-0238">DNA-binding</keyword>
<dbReference type="InterPro" id="IPR010998">
    <property type="entry name" value="Integrase_recombinase_N"/>
</dbReference>
<dbReference type="PROSITE" id="PS51900">
    <property type="entry name" value="CB"/>
    <property type="match status" value="1"/>
</dbReference>
<dbReference type="RefSeq" id="WP_125675956.1">
    <property type="nucleotide sequence ID" value="NZ_JBHTOI010000048.1"/>
</dbReference>
<keyword evidence="5" id="KW-1185">Reference proteome</keyword>
<comment type="caution">
    <text evidence="4">The sequence shown here is derived from an EMBL/GenBank/DDBJ whole genome shotgun (WGS) entry which is preliminary data.</text>
</comment>
<evidence type="ECO:0000313" key="5">
    <source>
        <dbReference type="Proteomes" id="UP001597251"/>
    </source>
</evidence>
<dbReference type="Gene3D" id="1.10.150.130">
    <property type="match status" value="1"/>
</dbReference>
<accession>A0ABW4BV42</accession>
<evidence type="ECO:0000313" key="4">
    <source>
        <dbReference type="EMBL" id="MFD1419096.1"/>
    </source>
</evidence>
<dbReference type="Proteomes" id="UP001597251">
    <property type="component" value="Unassembled WGS sequence"/>
</dbReference>
<evidence type="ECO:0000259" key="3">
    <source>
        <dbReference type="PROSITE" id="PS51900"/>
    </source>
</evidence>
<dbReference type="InterPro" id="IPR011010">
    <property type="entry name" value="DNA_brk_join_enz"/>
</dbReference>
<evidence type="ECO:0000256" key="1">
    <source>
        <dbReference type="ARBA" id="ARBA00023125"/>
    </source>
</evidence>
<gene>
    <name evidence="4" type="ORF">ACFQ42_10095</name>
</gene>
<feature type="domain" description="Core-binding (CB)" evidence="3">
    <location>
        <begin position="1"/>
        <end position="92"/>
    </location>
</feature>
<dbReference type="InterPro" id="IPR044068">
    <property type="entry name" value="CB"/>
</dbReference>
<name>A0ABW4BV42_9LACO</name>
<reference evidence="5" key="1">
    <citation type="journal article" date="2019" name="Int. J. Syst. Evol. Microbiol.">
        <title>The Global Catalogue of Microorganisms (GCM) 10K type strain sequencing project: providing services to taxonomists for standard genome sequencing and annotation.</title>
        <authorList>
            <consortium name="The Broad Institute Genomics Platform"/>
            <consortium name="The Broad Institute Genome Sequencing Center for Infectious Disease"/>
            <person name="Wu L."/>
            <person name="Ma J."/>
        </authorList>
    </citation>
    <scope>NUCLEOTIDE SEQUENCE [LARGE SCALE GENOMIC DNA]</scope>
    <source>
        <strain evidence="5">CCM 8936</strain>
    </source>
</reference>
<organism evidence="4 5">
    <name type="scientific">Companilactobacillus keshanensis</name>
    <dbReference type="NCBI Taxonomy" id="2486003"/>
    <lineage>
        <taxon>Bacteria</taxon>
        <taxon>Bacillati</taxon>
        <taxon>Bacillota</taxon>
        <taxon>Bacilli</taxon>
        <taxon>Lactobacillales</taxon>
        <taxon>Lactobacillaceae</taxon>
        <taxon>Companilactobacillus</taxon>
    </lineage>
</organism>
<evidence type="ECO:0000256" key="2">
    <source>
        <dbReference type="PROSITE-ProRule" id="PRU01248"/>
    </source>
</evidence>
<dbReference type="EMBL" id="JBHTOI010000048">
    <property type="protein sequence ID" value="MFD1419096.1"/>
    <property type="molecule type" value="Genomic_DNA"/>
</dbReference>
<proteinExistence type="predicted"/>
<dbReference type="SUPFAM" id="SSF56349">
    <property type="entry name" value="DNA breaking-rejoining enzymes"/>
    <property type="match status" value="1"/>
</dbReference>